<reference evidence="7" key="1">
    <citation type="submission" date="2015-08" db="EMBL/GenBank/DDBJ databases">
        <title>Fjat-14210 dsm16467.</title>
        <authorList>
            <person name="Liu B."/>
            <person name="Wang J."/>
            <person name="Zhu Y."/>
            <person name="Liu G."/>
            <person name="Chen Q."/>
            <person name="Chen Z."/>
            <person name="Lan J."/>
            <person name="Che J."/>
            <person name="Ge C."/>
            <person name="Shi H."/>
            <person name="Pan Z."/>
            <person name="Liu X."/>
        </authorList>
    </citation>
    <scope>NUCLEOTIDE SEQUENCE [LARGE SCALE GENOMIC DNA]</scope>
    <source>
        <strain evidence="7">DSM 16467</strain>
    </source>
</reference>
<dbReference type="EMBL" id="LILC01000007">
    <property type="protein sequence ID" value="KOO47599.1"/>
    <property type="molecule type" value="Genomic_DNA"/>
</dbReference>
<dbReference type="Pfam" id="PF00005">
    <property type="entry name" value="ABC_tran"/>
    <property type="match status" value="1"/>
</dbReference>
<dbReference type="AlphaFoldDB" id="A0A0M0L992"/>
<keyword evidence="3" id="KW-0547">Nucleotide-binding</keyword>
<organism evidence="6 7">
    <name type="scientific">Priestia koreensis</name>
    <dbReference type="NCBI Taxonomy" id="284581"/>
    <lineage>
        <taxon>Bacteria</taxon>
        <taxon>Bacillati</taxon>
        <taxon>Bacillota</taxon>
        <taxon>Bacilli</taxon>
        <taxon>Bacillales</taxon>
        <taxon>Bacillaceae</taxon>
        <taxon>Priestia</taxon>
    </lineage>
</organism>
<comment type="caution">
    <text evidence="6">The sequence shown here is derived from an EMBL/GenBank/DDBJ whole genome shotgun (WGS) entry which is preliminary data.</text>
</comment>
<dbReference type="InterPro" id="IPR017871">
    <property type="entry name" value="ABC_transporter-like_CS"/>
</dbReference>
<sequence length="298" mass="33670">MISISNLTKKFQNGKGIYNVDLSVEKGEVMGFIGPNGAGKSTTIRHLMGFMKSDEGTATIQGLDCFKQAADVQKMVGYLPGEIAFFDGMNGLDFLNLMGNMRGTYNDDYRNELIHRFQFDVKTPIRKMSKGMKQKVGIIAAFMHRPNVLLLDEPTSGLDPLMQNIFMDLVLEHKQRGTAILMSSHIFSEIDRVCDQLAIIKDGRIIVSSPVDALEKKQFLKVTVKDEVDVEKLKQSPLVIEACKNGVVTIRIEDNYSTIFQELSRVQVLHMETYHEKLEDLFINYYEAGGQKHEYSTL</sequence>
<evidence type="ECO:0000256" key="4">
    <source>
        <dbReference type="ARBA" id="ARBA00022840"/>
    </source>
</evidence>
<dbReference type="InterPro" id="IPR027417">
    <property type="entry name" value="P-loop_NTPase"/>
</dbReference>
<dbReference type="PATRIC" id="fig|284581.3.peg.4613"/>
<dbReference type="PANTHER" id="PTHR42711">
    <property type="entry name" value="ABC TRANSPORTER ATP-BINDING PROTEIN"/>
    <property type="match status" value="1"/>
</dbReference>
<dbReference type="Proteomes" id="UP000037558">
    <property type="component" value="Unassembled WGS sequence"/>
</dbReference>
<dbReference type="Gene3D" id="3.40.50.300">
    <property type="entry name" value="P-loop containing nucleotide triphosphate hydrolases"/>
    <property type="match status" value="1"/>
</dbReference>
<dbReference type="CDD" id="cd03230">
    <property type="entry name" value="ABC_DR_subfamily_A"/>
    <property type="match status" value="1"/>
</dbReference>
<dbReference type="SMART" id="SM00382">
    <property type="entry name" value="AAA"/>
    <property type="match status" value="1"/>
</dbReference>
<dbReference type="SUPFAM" id="SSF52540">
    <property type="entry name" value="P-loop containing nucleoside triphosphate hydrolases"/>
    <property type="match status" value="1"/>
</dbReference>
<dbReference type="GO" id="GO:0016887">
    <property type="term" value="F:ATP hydrolysis activity"/>
    <property type="evidence" value="ECO:0007669"/>
    <property type="project" value="InterPro"/>
</dbReference>
<keyword evidence="2" id="KW-0813">Transport</keyword>
<evidence type="ECO:0000256" key="3">
    <source>
        <dbReference type="ARBA" id="ARBA00022741"/>
    </source>
</evidence>
<evidence type="ECO:0000313" key="6">
    <source>
        <dbReference type="EMBL" id="KOO47599.1"/>
    </source>
</evidence>
<proteinExistence type="inferred from homology"/>
<protein>
    <submittedName>
        <fullName evidence="6">ABC transporter ATP-binding protein</fullName>
    </submittedName>
</protein>
<name>A0A0M0L992_9BACI</name>
<accession>A0A0M0L992</accession>
<evidence type="ECO:0000256" key="2">
    <source>
        <dbReference type="ARBA" id="ARBA00022448"/>
    </source>
</evidence>
<comment type="similarity">
    <text evidence="1">Belongs to the ABC transporter superfamily.</text>
</comment>
<keyword evidence="4 6" id="KW-0067">ATP-binding</keyword>
<dbReference type="GO" id="GO:0005524">
    <property type="term" value="F:ATP binding"/>
    <property type="evidence" value="ECO:0007669"/>
    <property type="project" value="UniProtKB-KW"/>
</dbReference>
<evidence type="ECO:0000259" key="5">
    <source>
        <dbReference type="PROSITE" id="PS50893"/>
    </source>
</evidence>
<gene>
    <name evidence="6" type="ORF">AMD01_06065</name>
</gene>
<evidence type="ECO:0000313" key="7">
    <source>
        <dbReference type="Proteomes" id="UP000037558"/>
    </source>
</evidence>
<dbReference type="PROSITE" id="PS50893">
    <property type="entry name" value="ABC_TRANSPORTER_2"/>
    <property type="match status" value="1"/>
</dbReference>
<dbReference type="PROSITE" id="PS00211">
    <property type="entry name" value="ABC_TRANSPORTER_1"/>
    <property type="match status" value="1"/>
</dbReference>
<dbReference type="InterPro" id="IPR003593">
    <property type="entry name" value="AAA+_ATPase"/>
</dbReference>
<dbReference type="OrthoDB" id="9804819at2"/>
<dbReference type="PANTHER" id="PTHR42711:SF5">
    <property type="entry name" value="ABC TRANSPORTER ATP-BINDING PROTEIN NATA"/>
    <property type="match status" value="1"/>
</dbReference>
<dbReference type="InterPro" id="IPR050763">
    <property type="entry name" value="ABC_transporter_ATP-binding"/>
</dbReference>
<dbReference type="STRING" id="284581.AMD01_06065"/>
<evidence type="ECO:0000256" key="1">
    <source>
        <dbReference type="ARBA" id="ARBA00005417"/>
    </source>
</evidence>
<dbReference type="InterPro" id="IPR003439">
    <property type="entry name" value="ABC_transporter-like_ATP-bd"/>
</dbReference>
<keyword evidence="7" id="KW-1185">Reference proteome</keyword>
<feature type="domain" description="ABC transporter" evidence="5">
    <location>
        <begin position="2"/>
        <end position="227"/>
    </location>
</feature>
<dbReference type="RefSeq" id="WP_053400510.1">
    <property type="nucleotide sequence ID" value="NZ_JAMAUM010000013.1"/>
</dbReference>